<dbReference type="KEGG" id="bhc:JFL75_14010"/>
<evidence type="ECO:0000313" key="1">
    <source>
        <dbReference type="EMBL" id="QQO08049.1"/>
    </source>
</evidence>
<dbReference type="AlphaFoldDB" id="A0A7T7XKG0"/>
<dbReference type="InterPro" id="IPR036390">
    <property type="entry name" value="WH_DNA-bd_sf"/>
</dbReference>
<proteinExistence type="predicted"/>
<dbReference type="EMBL" id="CP067089">
    <property type="protein sequence ID" value="QQO08049.1"/>
    <property type="molecule type" value="Genomic_DNA"/>
</dbReference>
<reference evidence="1" key="1">
    <citation type="submission" date="2021-01" db="EMBL/GenBank/DDBJ databases">
        <title>Description of Breznakiella homolactica.</title>
        <authorList>
            <person name="Song Y."/>
            <person name="Brune A."/>
        </authorList>
    </citation>
    <scope>NUCLEOTIDE SEQUENCE</scope>
    <source>
        <strain evidence="1">RmG30</strain>
    </source>
</reference>
<dbReference type="SUPFAM" id="SSF46785">
    <property type="entry name" value="Winged helix' DNA-binding domain"/>
    <property type="match status" value="1"/>
</dbReference>
<dbReference type="RefSeq" id="WP_215625355.1">
    <property type="nucleotide sequence ID" value="NZ_CP067089.2"/>
</dbReference>
<protein>
    <submittedName>
        <fullName evidence="1">Transcriptional regulator</fullName>
    </submittedName>
</protein>
<dbReference type="Gene3D" id="1.10.10.10">
    <property type="entry name" value="Winged helix-like DNA-binding domain superfamily/Winged helix DNA-binding domain"/>
    <property type="match status" value="1"/>
</dbReference>
<organism evidence="1 2">
    <name type="scientific">Breznakiella homolactica</name>
    <dbReference type="NCBI Taxonomy" id="2798577"/>
    <lineage>
        <taxon>Bacteria</taxon>
        <taxon>Pseudomonadati</taxon>
        <taxon>Spirochaetota</taxon>
        <taxon>Spirochaetia</taxon>
        <taxon>Spirochaetales</taxon>
        <taxon>Breznakiellaceae</taxon>
        <taxon>Breznakiella</taxon>
    </lineage>
</organism>
<keyword evidence="2" id="KW-1185">Reference proteome</keyword>
<dbReference type="Proteomes" id="UP000595917">
    <property type="component" value="Chromosome"/>
</dbReference>
<accession>A0A7T7XKG0</accession>
<gene>
    <name evidence="1" type="ORF">JFL75_14010</name>
</gene>
<dbReference type="InterPro" id="IPR036388">
    <property type="entry name" value="WH-like_DNA-bd_sf"/>
</dbReference>
<evidence type="ECO:0000313" key="2">
    <source>
        <dbReference type="Proteomes" id="UP000595917"/>
    </source>
</evidence>
<sequence length="187" mass="20799">MENEPTDPEYIILESIYDSSNKKTPLRQRELAHIAGASLGMANSILKRLIKKGWVSVKKINSRNIQYAITLDGINEIARRSYGYFKRTIKNVVFYKNLIDTAVGIARERGKQTVLLVGISDLDFIVEHSCSRHGISLVKAIDRETADAAVTGNTFTIFAENISEPGTRELGEVFYLSKMVTGTGQGE</sequence>
<name>A0A7T7XKG0_9SPIR</name>